<reference evidence="2 3" key="1">
    <citation type="journal article" date="2016" name="Nat. Commun.">
        <title>Thousands of microbial genomes shed light on interconnected biogeochemical processes in an aquifer system.</title>
        <authorList>
            <person name="Anantharaman K."/>
            <person name="Brown C.T."/>
            <person name="Hug L.A."/>
            <person name="Sharon I."/>
            <person name="Castelle C.J."/>
            <person name="Probst A.J."/>
            <person name="Thomas B.C."/>
            <person name="Singh A."/>
            <person name="Wilkins M.J."/>
            <person name="Karaoz U."/>
            <person name="Brodie E.L."/>
            <person name="Williams K.H."/>
            <person name="Hubbard S.S."/>
            <person name="Banfield J.F."/>
        </authorList>
    </citation>
    <scope>NUCLEOTIDE SEQUENCE [LARGE SCALE GENOMIC DNA]</scope>
</reference>
<evidence type="ECO:0000256" key="1">
    <source>
        <dbReference type="SAM" id="MobiDB-lite"/>
    </source>
</evidence>
<proteinExistence type="predicted"/>
<sequence length="122" mass="13741">MNIAGLFPAIRTFRRGKPAPTPPRSITPNEAHRAFEQAPTLEHMEQLHQAIAPRTLPLQMLEEGSPNHSHKWRDLPWDQNLGESFTDEDPIGQGNRFPMATYKTLVECSCGARAIESKRALI</sequence>
<protein>
    <submittedName>
        <fullName evidence="2">Uncharacterized protein</fullName>
    </submittedName>
</protein>
<evidence type="ECO:0000313" key="3">
    <source>
        <dbReference type="Proteomes" id="UP000178091"/>
    </source>
</evidence>
<accession>A0A1F4XRC7</accession>
<dbReference type="EMBL" id="MEWW01000018">
    <property type="protein sequence ID" value="OGC84291.1"/>
    <property type="molecule type" value="Genomic_DNA"/>
</dbReference>
<gene>
    <name evidence="2" type="ORF">A3F55_00795</name>
</gene>
<organism evidence="2 3">
    <name type="scientific">Candidatus Adlerbacteria bacterium RIFCSPHIGHO2_12_FULL_53_18</name>
    <dbReference type="NCBI Taxonomy" id="1797242"/>
    <lineage>
        <taxon>Bacteria</taxon>
        <taxon>Candidatus Adleribacteriota</taxon>
    </lineage>
</organism>
<dbReference type="Proteomes" id="UP000178091">
    <property type="component" value="Unassembled WGS sequence"/>
</dbReference>
<feature type="region of interest" description="Disordered" evidence="1">
    <location>
        <begin position="55"/>
        <end position="93"/>
    </location>
</feature>
<comment type="caution">
    <text evidence="2">The sequence shown here is derived from an EMBL/GenBank/DDBJ whole genome shotgun (WGS) entry which is preliminary data.</text>
</comment>
<evidence type="ECO:0000313" key="2">
    <source>
        <dbReference type="EMBL" id="OGC84291.1"/>
    </source>
</evidence>
<dbReference type="AlphaFoldDB" id="A0A1F4XRC7"/>
<name>A0A1F4XRC7_9BACT</name>